<protein>
    <submittedName>
        <fullName evidence="2">Uncharacterized protein</fullName>
    </submittedName>
</protein>
<keyword evidence="3" id="KW-1185">Reference proteome</keyword>
<comment type="caution">
    <text evidence="2">The sequence shown here is derived from an EMBL/GenBank/DDBJ whole genome shotgun (WGS) entry which is preliminary data.</text>
</comment>
<organism evidence="2 3">
    <name type="scientific">Catellatospora bangladeshensis</name>
    <dbReference type="NCBI Taxonomy" id="310355"/>
    <lineage>
        <taxon>Bacteria</taxon>
        <taxon>Bacillati</taxon>
        <taxon>Actinomycetota</taxon>
        <taxon>Actinomycetes</taxon>
        <taxon>Micromonosporales</taxon>
        <taxon>Micromonosporaceae</taxon>
        <taxon>Catellatospora</taxon>
    </lineage>
</organism>
<dbReference type="AlphaFoldDB" id="A0A8J3JRI7"/>
<proteinExistence type="predicted"/>
<dbReference type="Proteomes" id="UP000601223">
    <property type="component" value="Unassembled WGS sequence"/>
</dbReference>
<gene>
    <name evidence="2" type="ORF">Cba03nite_69610</name>
</gene>
<dbReference type="EMBL" id="BONF01000049">
    <property type="protein sequence ID" value="GIF85612.1"/>
    <property type="molecule type" value="Genomic_DNA"/>
</dbReference>
<accession>A0A8J3JRI7</accession>
<reference evidence="2 3" key="1">
    <citation type="submission" date="2021-01" db="EMBL/GenBank/DDBJ databases">
        <title>Whole genome shotgun sequence of Catellatospora bangladeshensis NBRC 107357.</title>
        <authorList>
            <person name="Komaki H."/>
            <person name="Tamura T."/>
        </authorList>
    </citation>
    <scope>NUCLEOTIDE SEQUENCE [LARGE SCALE GENOMIC DNA]</scope>
    <source>
        <strain evidence="2 3">NBRC 107357</strain>
    </source>
</reference>
<evidence type="ECO:0000313" key="2">
    <source>
        <dbReference type="EMBL" id="GIF85612.1"/>
    </source>
</evidence>
<dbReference type="SUPFAM" id="SSF144020">
    <property type="entry name" value="FdhE-like"/>
    <property type="match status" value="1"/>
</dbReference>
<evidence type="ECO:0000313" key="3">
    <source>
        <dbReference type="Proteomes" id="UP000601223"/>
    </source>
</evidence>
<dbReference type="RefSeq" id="WP_203755782.1">
    <property type="nucleotide sequence ID" value="NZ_BONF01000049.1"/>
</dbReference>
<name>A0A8J3JRI7_9ACTN</name>
<evidence type="ECO:0000256" key="1">
    <source>
        <dbReference type="SAM" id="Coils"/>
    </source>
</evidence>
<dbReference type="InterPro" id="IPR024064">
    <property type="entry name" value="FdhE-like_sf"/>
</dbReference>
<feature type="coiled-coil region" evidence="1">
    <location>
        <begin position="371"/>
        <end position="398"/>
    </location>
</feature>
<keyword evidence="1" id="KW-0175">Coiled coil</keyword>
<sequence length="607" mass="64819">MSDVPAPSDVLDAYQGLPIRLDASTLDLSGDLIACGDEALFETVRQLGDDLGRPVARVSTADGRLPDGSEPSSVLLFALRHGFSAELARRWVDSSLRSGIPLGLVLVDDVADARFQASKLRLAHTRILPGDDGVIDSIGGFCGKSDDLAAARPERLSSVLASPWRMLGIVGHSDLGHMGLGSHLICGATGPEQSAGRPLADGCDPDRGVCRCMTQYLRTAVPAASLRAAVVALMGCMTFDAATNEFSSTNSLCASALRGRPVAVIAMLGDLDPRFDAVGQCARSLAEGLSLGAAVQRLNRGHQIPTGYGFALVGDPALRFAPGAPAAAEVTPAGAADCGDLAAPLLDRCREALGHGRRADRIRRVLLKVSDRSLNDELEDALEALDRAREQVDDAAWSAVELLHENVDHRIWQDPGRLMTRLDKAIGRWDEAFAAAAALVPGNDMYLALHAFHRLDSHGLEGSCPRCGSELGVFRYTDPELAHWQRIAAKCWQCGPIREAAQSGPDLSIAVSGTYEPGASMRPRLTARAAPEWQDRAGHLVVVLHDRLTEEVLSTFQAECTLAELPDIVLETAAKGRSDLQIVWAVWVSGMTVSFTATRVPVTRTIY</sequence>